<keyword evidence="7 9" id="KW-1133">Transmembrane helix</keyword>
<evidence type="ECO:0000256" key="2">
    <source>
        <dbReference type="ARBA" id="ARBA00022475"/>
    </source>
</evidence>
<feature type="transmembrane region" description="Helical" evidence="9">
    <location>
        <begin position="65"/>
        <end position="84"/>
    </location>
</feature>
<keyword evidence="6 9" id="KW-0378">Hydrolase</keyword>
<dbReference type="GO" id="GO:0006508">
    <property type="term" value="P:proteolysis"/>
    <property type="evidence" value="ECO:0007669"/>
    <property type="project" value="UniProtKB-KW"/>
</dbReference>
<sequence>MGPRLRGDDASLWCGGVRSLRKPGTMSRHLRAGLIAAVAALALDQAVKLWLLYGYELGRRGAVRLAPFFDMVLAWNTGISYGWFSETGPTGQAIMLAFKAVAVVVLAIWMARSGTLLATIALGLIIGGAIGNGIDRLAYGAVVDFALLHLEIAGKTYNWYVFNLADVAIVAGVGGLLYDSFFGQPAVKAP</sequence>
<evidence type="ECO:0000256" key="8">
    <source>
        <dbReference type="ARBA" id="ARBA00023136"/>
    </source>
</evidence>
<evidence type="ECO:0000256" key="5">
    <source>
        <dbReference type="ARBA" id="ARBA00022750"/>
    </source>
</evidence>
<dbReference type="NCBIfam" id="TIGR00077">
    <property type="entry name" value="lspA"/>
    <property type="match status" value="1"/>
</dbReference>
<feature type="active site" evidence="9">
    <location>
        <position position="144"/>
    </location>
</feature>
<evidence type="ECO:0000256" key="3">
    <source>
        <dbReference type="ARBA" id="ARBA00022670"/>
    </source>
</evidence>
<comment type="pathway">
    <text evidence="9">Protein modification; lipoprotein biosynthesis (signal peptide cleavage).</text>
</comment>
<keyword evidence="8 9" id="KW-0472">Membrane</keyword>
<gene>
    <name evidence="9" type="primary">lspA</name>
    <name evidence="12" type="ordered locus">RPC_1394</name>
</gene>
<dbReference type="eggNOG" id="COG0597">
    <property type="taxonomic scope" value="Bacteria"/>
</dbReference>
<feature type="transmembrane region" description="Helical" evidence="9">
    <location>
        <begin position="159"/>
        <end position="178"/>
    </location>
</feature>
<dbReference type="HAMAP" id="MF_00161">
    <property type="entry name" value="LspA"/>
    <property type="match status" value="1"/>
</dbReference>
<keyword evidence="12" id="KW-0449">Lipoprotein</keyword>
<evidence type="ECO:0000256" key="10">
    <source>
        <dbReference type="RuleBase" id="RU000594"/>
    </source>
</evidence>
<dbReference type="PANTHER" id="PTHR33695:SF1">
    <property type="entry name" value="LIPOPROTEIN SIGNAL PEPTIDASE"/>
    <property type="match status" value="1"/>
</dbReference>
<dbReference type="GO" id="GO:0005886">
    <property type="term" value="C:plasma membrane"/>
    <property type="evidence" value="ECO:0007669"/>
    <property type="project" value="UniProtKB-SubCell"/>
</dbReference>
<dbReference type="UniPathway" id="UPA00665"/>
<feature type="transmembrane region" description="Helical" evidence="9">
    <location>
        <begin position="116"/>
        <end position="139"/>
    </location>
</feature>
<feature type="transmembrane region" description="Helical" evidence="9">
    <location>
        <begin position="90"/>
        <end position="109"/>
    </location>
</feature>
<dbReference type="STRING" id="316056.RPC_1394"/>
<proteinExistence type="inferred from homology"/>
<dbReference type="AlphaFoldDB" id="Q219I0"/>
<dbReference type="HOGENOM" id="CLU_083252_4_3_5"/>
<keyword evidence="4 9" id="KW-0812">Transmembrane</keyword>
<evidence type="ECO:0000256" key="4">
    <source>
        <dbReference type="ARBA" id="ARBA00022692"/>
    </source>
</evidence>
<dbReference type="EC" id="3.4.23.36" evidence="9"/>
<comment type="similarity">
    <text evidence="1 9 11">Belongs to the peptidase A8 family.</text>
</comment>
<accession>Q219I0</accession>
<evidence type="ECO:0000256" key="1">
    <source>
        <dbReference type="ARBA" id="ARBA00006139"/>
    </source>
</evidence>
<name>Q219I0_RHOPB</name>
<keyword evidence="2 9" id="KW-1003">Cell membrane</keyword>
<keyword evidence="3 9" id="KW-0645">Protease</keyword>
<dbReference type="InterPro" id="IPR001872">
    <property type="entry name" value="Peptidase_A8"/>
</dbReference>
<evidence type="ECO:0000256" key="11">
    <source>
        <dbReference type="RuleBase" id="RU004181"/>
    </source>
</evidence>
<keyword evidence="5 9" id="KW-0064">Aspartyl protease</keyword>
<feature type="active site" evidence="9">
    <location>
        <position position="166"/>
    </location>
</feature>
<dbReference type="Pfam" id="PF01252">
    <property type="entry name" value="Peptidase_A8"/>
    <property type="match status" value="1"/>
</dbReference>
<comment type="subcellular location">
    <subcellularLocation>
        <location evidence="9">Cell membrane</location>
        <topology evidence="9">Multi-pass membrane protein</topology>
    </subcellularLocation>
</comment>
<evidence type="ECO:0000256" key="6">
    <source>
        <dbReference type="ARBA" id="ARBA00022801"/>
    </source>
</evidence>
<comment type="catalytic activity">
    <reaction evidence="9 10">
        <text>Release of signal peptides from bacterial membrane prolipoproteins. Hydrolyzes -Xaa-Yaa-Zaa-|-(S,diacylglyceryl)Cys-, in which Xaa is hydrophobic (preferably Leu), and Yaa (Ala or Ser) and Zaa (Gly or Ala) have small, neutral side chains.</text>
        <dbReference type="EC" id="3.4.23.36"/>
    </reaction>
</comment>
<dbReference type="PROSITE" id="PS00855">
    <property type="entry name" value="SPASE_II"/>
    <property type="match status" value="1"/>
</dbReference>
<evidence type="ECO:0000313" key="12">
    <source>
        <dbReference type="EMBL" id="ABD86956.1"/>
    </source>
</evidence>
<dbReference type="PRINTS" id="PR00781">
    <property type="entry name" value="LIPOSIGPTASE"/>
</dbReference>
<reference evidence="12" key="1">
    <citation type="submission" date="2006-03" db="EMBL/GenBank/DDBJ databases">
        <title>Complete sequence of Rhodopseudomonas palustris BisB18.</title>
        <authorList>
            <consortium name="US DOE Joint Genome Institute"/>
            <person name="Copeland A."/>
            <person name="Lucas S."/>
            <person name="Lapidus A."/>
            <person name="Barry K."/>
            <person name="Detter J.C."/>
            <person name="Glavina del Rio T."/>
            <person name="Hammon N."/>
            <person name="Israni S."/>
            <person name="Dalin E."/>
            <person name="Tice H."/>
            <person name="Pitluck S."/>
            <person name="Chain P."/>
            <person name="Malfatti S."/>
            <person name="Shin M."/>
            <person name="Vergez L."/>
            <person name="Schmutz J."/>
            <person name="Larimer F."/>
            <person name="Land M."/>
            <person name="Hauser L."/>
            <person name="Pelletier D.A."/>
            <person name="Kyrpides N."/>
            <person name="Anderson I."/>
            <person name="Oda Y."/>
            <person name="Harwood C.S."/>
            <person name="Richardson P."/>
        </authorList>
    </citation>
    <scope>NUCLEOTIDE SEQUENCE [LARGE SCALE GENOMIC DNA]</scope>
    <source>
        <strain evidence="12">BisB18</strain>
    </source>
</reference>
<comment type="function">
    <text evidence="9 10">This protein specifically catalyzes the removal of signal peptides from prolipoproteins.</text>
</comment>
<dbReference type="GO" id="GO:0004190">
    <property type="term" value="F:aspartic-type endopeptidase activity"/>
    <property type="evidence" value="ECO:0007669"/>
    <property type="project" value="UniProtKB-UniRule"/>
</dbReference>
<dbReference type="PANTHER" id="PTHR33695">
    <property type="entry name" value="LIPOPROTEIN SIGNAL PEPTIDASE"/>
    <property type="match status" value="1"/>
</dbReference>
<organism evidence="12">
    <name type="scientific">Rhodopseudomonas palustris (strain BisB18)</name>
    <dbReference type="NCBI Taxonomy" id="316056"/>
    <lineage>
        <taxon>Bacteria</taxon>
        <taxon>Pseudomonadati</taxon>
        <taxon>Pseudomonadota</taxon>
        <taxon>Alphaproteobacteria</taxon>
        <taxon>Hyphomicrobiales</taxon>
        <taxon>Nitrobacteraceae</taxon>
        <taxon>Rhodopseudomonas</taxon>
    </lineage>
</organism>
<protein>
    <recommendedName>
        <fullName evidence="9">Lipoprotein signal peptidase</fullName>
        <ecNumber evidence="9">3.4.23.36</ecNumber>
    </recommendedName>
    <alternativeName>
        <fullName evidence="9">Prolipoprotein signal peptidase</fullName>
    </alternativeName>
    <alternativeName>
        <fullName evidence="9">Signal peptidase II</fullName>
        <shortName evidence="9">SPase II</shortName>
    </alternativeName>
</protein>
<dbReference type="OrthoDB" id="9810259at2"/>
<dbReference type="KEGG" id="rpc:RPC_1394"/>
<dbReference type="EMBL" id="CP000301">
    <property type="protein sequence ID" value="ABD86956.1"/>
    <property type="molecule type" value="Genomic_DNA"/>
</dbReference>
<evidence type="ECO:0000256" key="7">
    <source>
        <dbReference type="ARBA" id="ARBA00022989"/>
    </source>
</evidence>
<feature type="transmembrane region" description="Helical" evidence="9">
    <location>
        <begin position="32"/>
        <end position="53"/>
    </location>
</feature>
<evidence type="ECO:0000256" key="9">
    <source>
        <dbReference type="HAMAP-Rule" id="MF_00161"/>
    </source>
</evidence>